<dbReference type="InterPro" id="IPR052338">
    <property type="entry name" value="Transposase_5"/>
</dbReference>
<feature type="domain" description="Transposase Tc1-like" evidence="1">
    <location>
        <begin position="71"/>
        <end position="133"/>
    </location>
</feature>
<dbReference type="EMBL" id="CAJFCJ010000013">
    <property type="protein sequence ID" value="CAD5121127.1"/>
    <property type="molecule type" value="Genomic_DNA"/>
</dbReference>
<dbReference type="InterPro" id="IPR036397">
    <property type="entry name" value="RNaseH_sf"/>
</dbReference>
<dbReference type="GO" id="GO:0006313">
    <property type="term" value="P:DNA transposition"/>
    <property type="evidence" value="ECO:0007669"/>
    <property type="project" value="InterPro"/>
</dbReference>
<evidence type="ECO:0000313" key="4">
    <source>
        <dbReference type="Proteomes" id="UP000549394"/>
    </source>
</evidence>
<dbReference type="Pfam" id="PF13358">
    <property type="entry name" value="DDE_3"/>
    <property type="match status" value="1"/>
</dbReference>
<evidence type="ECO:0000259" key="2">
    <source>
        <dbReference type="Pfam" id="PF13358"/>
    </source>
</evidence>
<sequence>MVVIDKGIRRLVVEKHQEGLSLNKIAKMLKISRFSAQNIWKKFQLHCTIEDLPRSGRPVKLSKRDERILCLISSRNPFWGAKIILSASKLASIISLSTCKNVLMKQNLRGYVAAKKPLLKKRHLINRRKFCKRLLSWNTEQINSIVFLDETRIDLYPKHRQFVRRHPADRFQAKYAIKTFKEANGSLNIWGYIKSDGSRENYNRDQVFMQDDAPCHTSRSTLRYLDEKNIRHLQDWPAQSPDLNPIENLWSYLKGRVGKHICTNVDDLWRVTQQEFDNIPTEYVEKLFNSFKKRLQLCLFNKGGHTSIKKGGWGLFAYTVYISFCWWITASKQDRKLINVASKMNGATCQASDIFIPNQWNHFWLLWSDNEIQFGSGRAYGQTILARIPSTTPLDIRQILLKNSIENVSNLVQISDKECPTDQDSDISDGLLDTCMAIKSQRAAFSYKLMNRKQAMLNTSNLVLAFKKTQSLTANFDVYTNYLTEKTVAPSNMGKESISYEIEFFPKF</sequence>
<dbReference type="InterPro" id="IPR002492">
    <property type="entry name" value="Transposase_Tc1-like"/>
</dbReference>
<dbReference type="GO" id="GO:0003677">
    <property type="term" value="F:DNA binding"/>
    <property type="evidence" value="ECO:0007669"/>
    <property type="project" value="InterPro"/>
</dbReference>
<dbReference type="OrthoDB" id="6246393at2759"/>
<dbReference type="SUPFAM" id="SSF46689">
    <property type="entry name" value="Homeodomain-like"/>
    <property type="match status" value="1"/>
</dbReference>
<feature type="domain" description="Tc1-like transposase DDE" evidence="2">
    <location>
        <begin position="205"/>
        <end position="267"/>
    </location>
</feature>
<dbReference type="Gene3D" id="3.30.420.10">
    <property type="entry name" value="Ribonuclease H-like superfamily/Ribonuclease H"/>
    <property type="match status" value="2"/>
</dbReference>
<dbReference type="Pfam" id="PF01498">
    <property type="entry name" value="HTH_Tnp_Tc3_2"/>
    <property type="match status" value="1"/>
</dbReference>
<organism evidence="3 4">
    <name type="scientific">Dimorphilus gyrociliatus</name>
    <dbReference type="NCBI Taxonomy" id="2664684"/>
    <lineage>
        <taxon>Eukaryota</taxon>
        <taxon>Metazoa</taxon>
        <taxon>Spiralia</taxon>
        <taxon>Lophotrochozoa</taxon>
        <taxon>Annelida</taxon>
        <taxon>Polychaeta</taxon>
        <taxon>Polychaeta incertae sedis</taxon>
        <taxon>Dinophilidae</taxon>
        <taxon>Dimorphilus</taxon>
    </lineage>
</organism>
<dbReference type="PANTHER" id="PTHR23022:SF135">
    <property type="entry name" value="SI:DKEY-77F5.3"/>
    <property type="match status" value="1"/>
</dbReference>
<dbReference type="InterPro" id="IPR036388">
    <property type="entry name" value="WH-like_DNA-bd_sf"/>
</dbReference>
<dbReference type="Proteomes" id="UP000549394">
    <property type="component" value="Unassembled WGS sequence"/>
</dbReference>
<dbReference type="InterPro" id="IPR009057">
    <property type="entry name" value="Homeodomain-like_sf"/>
</dbReference>
<dbReference type="Gene3D" id="1.10.10.10">
    <property type="entry name" value="Winged helix-like DNA-binding domain superfamily/Winged helix DNA-binding domain"/>
    <property type="match status" value="1"/>
</dbReference>
<gene>
    <name evidence="3" type="ORF">DGYR_LOCUS9120</name>
</gene>
<dbReference type="PANTHER" id="PTHR23022">
    <property type="entry name" value="TRANSPOSABLE ELEMENT-RELATED"/>
    <property type="match status" value="1"/>
</dbReference>
<comment type="caution">
    <text evidence="3">The sequence shown here is derived from an EMBL/GenBank/DDBJ whole genome shotgun (WGS) entry which is preliminary data.</text>
</comment>
<dbReference type="InterPro" id="IPR038717">
    <property type="entry name" value="Tc1-like_DDE_dom"/>
</dbReference>
<evidence type="ECO:0000313" key="3">
    <source>
        <dbReference type="EMBL" id="CAD5121127.1"/>
    </source>
</evidence>
<proteinExistence type="predicted"/>
<evidence type="ECO:0000259" key="1">
    <source>
        <dbReference type="Pfam" id="PF01498"/>
    </source>
</evidence>
<name>A0A7I8W0D0_9ANNE</name>
<dbReference type="GO" id="GO:0015074">
    <property type="term" value="P:DNA integration"/>
    <property type="evidence" value="ECO:0007669"/>
    <property type="project" value="InterPro"/>
</dbReference>
<protein>
    <submittedName>
        <fullName evidence="3">DgyrCDS9666</fullName>
    </submittedName>
</protein>
<dbReference type="AlphaFoldDB" id="A0A7I8W0D0"/>
<accession>A0A7I8W0D0</accession>
<reference evidence="3 4" key="1">
    <citation type="submission" date="2020-08" db="EMBL/GenBank/DDBJ databases">
        <authorList>
            <person name="Hejnol A."/>
        </authorList>
    </citation>
    <scope>NUCLEOTIDE SEQUENCE [LARGE SCALE GENOMIC DNA]</scope>
</reference>
<keyword evidence="4" id="KW-1185">Reference proteome</keyword>